<proteinExistence type="predicted"/>
<dbReference type="Gene3D" id="3.40.50.300">
    <property type="entry name" value="P-loop containing nucleotide triphosphate hydrolases"/>
    <property type="match status" value="2"/>
</dbReference>
<dbReference type="AlphaFoldDB" id="A0A9E6PHY1"/>
<dbReference type="SUPFAM" id="SSF52540">
    <property type="entry name" value="P-loop containing nucleoside triphosphate hydrolases"/>
    <property type="match status" value="1"/>
</dbReference>
<dbReference type="RefSeq" id="WP_186675743.1">
    <property type="nucleotide sequence ID" value="NZ_CP077093.1"/>
</dbReference>
<dbReference type="PIRSF" id="PIRSF029347">
    <property type="entry name" value="RecF"/>
    <property type="match status" value="1"/>
</dbReference>
<accession>A0A9E6PHY1</accession>
<dbReference type="EMBL" id="CP077093">
    <property type="protein sequence ID" value="QXI26423.1"/>
    <property type="molecule type" value="Genomic_DNA"/>
</dbReference>
<sequence>MLIHSIRLANFLSFGTSSTPVPLSSLNVIIGPNGSGKSNLLESIELLRSAPEQLSKPIREGGGVRDWLWKGAKGTPTAALDFVIAHPRGAQNLRYQLAFTEVGQRFEIADERVENEKPDGARHAQPYFFYHFNGGRPVLNLKGGGSRSLQQEDVDLEKSILSQRRDPDQYPEVTYLGQTLGKIRLYREWSFGRYTTPRLPQKADLPNDVLEPDCSNLGLVLNRLRRDPAVKRRLLTALQSLYSGIDDYDVQIEGGTVQVFFHEGNMTVPATRLSDGTLRYLCLLAVLCHPNPPPLICIEEPELGLHPDILPTLADLLKEASTRTQLIVTTHSDVLVDAMSDQPESVLVAEKSESGTTLTRLNAEKLKPWLEKYRLGQLWTRGEIGGTRW</sequence>
<keyword evidence="3" id="KW-1185">Reference proteome</keyword>
<dbReference type="KEGG" id="pvw:HU752_021085"/>
<gene>
    <name evidence="2" type="ORF">HU752_021085</name>
</gene>
<evidence type="ECO:0000313" key="3">
    <source>
        <dbReference type="Proteomes" id="UP000634530"/>
    </source>
</evidence>
<organism evidence="2 3">
    <name type="scientific">Pseudomonas vanderleydeniana</name>
    <dbReference type="NCBI Taxonomy" id="2745495"/>
    <lineage>
        <taxon>Bacteria</taxon>
        <taxon>Pseudomonadati</taxon>
        <taxon>Pseudomonadota</taxon>
        <taxon>Gammaproteobacteria</taxon>
        <taxon>Pseudomonadales</taxon>
        <taxon>Pseudomonadaceae</taxon>
        <taxon>Pseudomonas</taxon>
    </lineage>
</organism>
<dbReference type="GO" id="GO:0016887">
    <property type="term" value="F:ATP hydrolysis activity"/>
    <property type="evidence" value="ECO:0007669"/>
    <property type="project" value="InterPro"/>
</dbReference>
<protein>
    <submittedName>
        <fullName evidence="2">AAA family ATPase</fullName>
    </submittedName>
</protein>
<dbReference type="PANTHER" id="PTHR32182:SF25">
    <property type="entry name" value="SLR1056 PROTEIN"/>
    <property type="match status" value="1"/>
</dbReference>
<dbReference type="GO" id="GO:0005524">
    <property type="term" value="F:ATP binding"/>
    <property type="evidence" value="ECO:0007669"/>
    <property type="project" value="InterPro"/>
</dbReference>
<evidence type="ECO:0000259" key="1">
    <source>
        <dbReference type="Pfam" id="PF13304"/>
    </source>
</evidence>
<name>A0A9E6PHY1_9PSED</name>
<dbReference type="InterPro" id="IPR014555">
    <property type="entry name" value="RecF-like"/>
</dbReference>
<dbReference type="PANTHER" id="PTHR32182">
    <property type="entry name" value="DNA REPLICATION AND REPAIR PROTEIN RECF"/>
    <property type="match status" value="1"/>
</dbReference>
<dbReference type="Proteomes" id="UP000634530">
    <property type="component" value="Chromosome"/>
</dbReference>
<dbReference type="Pfam" id="PF13304">
    <property type="entry name" value="AAA_21"/>
    <property type="match status" value="1"/>
</dbReference>
<reference evidence="2 3" key="1">
    <citation type="journal article" date="2020" name="Microorganisms">
        <title>Reliable Identification of Environmental Pseudomonas Isolates Using the rpoD Gene.</title>
        <authorList>
            <consortium name="The Broad Institute Genome Sequencing Platform"/>
            <person name="Girard L."/>
            <person name="Lood C."/>
            <person name="Rokni-Zadeh H."/>
            <person name="van Noort V."/>
            <person name="Lavigne R."/>
            <person name="De Mot R."/>
        </authorList>
    </citation>
    <scope>NUCLEOTIDE SEQUENCE [LARGE SCALE GENOMIC DNA]</scope>
    <source>
        <strain evidence="2 3">RW8P3</strain>
    </source>
</reference>
<dbReference type="InterPro" id="IPR027417">
    <property type="entry name" value="P-loop_NTPase"/>
</dbReference>
<evidence type="ECO:0000313" key="2">
    <source>
        <dbReference type="EMBL" id="QXI26423.1"/>
    </source>
</evidence>
<feature type="domain" description="ATPase AAA-type core" evidence="1">
    <location>
        <begin position="26"/>
        <end position="337"/>
    </location>
</feature>
<reference evidence="2 3" key="2">
    <citation type="journal article" date="2021" name="Microorganisms">
        <title>The Ever-Expanding Pseudomonas Genus: Description of 43 New Species and Partition of the Pseudomonas putida Group.</title>
        <authorList>
            <person name="Girard L."/>
            <person name="Lood C."/>
            <person name="Hofte M."/>
            <person name="Vandamme P."/>
            <person name="Rokni-Zadeh H."/>
            <person name="van Noort V."/>
            <person name="Lavigne R."/>
            <person name="De Mot R."/>
        </authorList>
    </citation>
    <scope>NUCLEOTIDE SEQUENCE [LARGE SCALE GENOMIC DNA]</scope>
    <source>
        <strain evidence="2 3">RW8P3</strain>
    </source>
</reference>
<dbReference type="GO" id="GO:0006302">
    <property type="term" value="P:double-strand break repair"/>
    <property type="evidence" value="ECO:0007669"/>
    <property type="project" value="TreeGrafter"/>
</dbReference>
<dbReference type="InterPro" id="IPR003959">
    <property type="entry name" value="ATPase_AAA_core"/>
</dbReference>
<dbReference type="GO" id="GO:0000731">
    <property type="term" value="P:DNA synthesis involved in DNA repair"/>
    <property type="evidence" value="ECO:0007669"/>
    <property type="project" value="TreeGrafter"/>
</dbReference>